<organism evidence="2 3">
    <name type="scientific">Anaerobacterium chartisolvens</name>
    <dbReference type="NCBI Taxonomy" id="1297424"/>
    <lineage>
        <taxon>Bacteria</taxon>
        <taxon>Bacillati</taxon>
        <taxon>Bacillota</taxon>
        <taxon>Clostridia</taxon>
        <taxon>Eubacteriales</taxon>
        <taxon>Oscillospiraceae</taxon>
        <taxon>Anaerobacterium</taxon>
    </lineage>
</organism>
<dbReference type="OrthoDB" id="9953960at2"/>
<keyword evidence="1" id="KW-0472">Membrane</keyword>
<keyword evidence="1" id="KW-0812">Transmembrane</keyword>
<feature type="transmembrane region" description="Helical" evidence="1">
    <location>
        <begin position="63"/>
        <end position="81"/>
    </location>
</feature>
<comment type="caution">
    <text evidence="2">The sequence shown here is derived from an EMBL/GenBank/DDBJ whole genome shotgun (WGS) entry which is preliminary data.</text>
</comment>
<reference evidence="2 3" key="1">
    <citation type="submission" date="2018-07" db="EMBL/GenBank/DDBJ databases">
        <title>Genomic Encyclopedia of Type Strains, Phase IV (KMG-IV): sequencing the most valuable type-strain genomes for metagenomic binning, comparative biology and taxonomic classification.</title>
        <authorList>
            <person name="Goeker M."/>
        </authorList>
    </citation>
    <scope>NUCLEOTIDE SEQUENCE [LARGE SCALE GENOMIC DNA]</scope>
    <source>
        <strain evidence="2 3">DSM 27016</strain>
    </source>
</reference>
<protein>
    <submittedName>
        <fullName evidence="2">Uncharacterized protein</fullName>
    </submittedName>
</protein>
<feature type="transmembrane region" description="Helical" evidence="1">
    <location>
        <begin position="7"/>
        <end position="26"/>
    </location>
</feature>
<proteinExistence type="predicted"/>
<dbReference type="RefSeq" id="WP_147273131.1">
    <property type="nucleotide sequence ID" value="NZ_QPJT01000001.1"/>
</dbReference>
<name>A0A369BHP3_9FIRM</name>
<evidence type="ECO:0000256" key="1">
    <source>
        <dbReference type="SAM" id="Phobius"/>
    </source>
</evidence>
<feature type="transmembrane region" description="Helical" evidence="1">
    <location>
        <begin position="32"/>
        <end position="51"/>
    </location>
</feature>
<gene>
    <name evidence="2" type="ORF">DFR58_101290</name>
</gene>
<accession>A0A369BHP3</accession>
<evidence type="ECO:0000313" key="2">
    <source>
        <dbReference type="EMBL" id="RCX21080.1"/>
    </source>
</evidence>
<keyword evidence="1" id="KW-1133">Transmembrane helix</keyword>
<dbReference type="EMBL" id="QPJT01000001">
    <property type="protein sequence ID" value="RCX21080.1"/>
    <property type="molecule type" value="Genomic_DNA"/>
</dbReference>
<keyword evidence="3" id="KW-1185">Reference proteome</keyword>
<evidence type="ECO:0000313" key="3">
    <source>
        <dbReference type="Proteomes" id="UP000253034"/>
    </source>
</evidence>
<sequence length="82" mass="9181">MANQIKLRALTIILYLVPILFVTILAKGLNYFLLSAGFMTVLLGLSMRLIPSYIGYRKDTDKFHSPIFIMMSGISLVLVAVM</sequence>
<dbReference type="AlphaFoldDB" id="A0A369BHP3"/>
<dbReference type="Proteomes" id="UP000253034">
    <property type="component" value="Unassembled WGS sequence"/>
</dbReference>